<dbReference type="EMBL" id="JBHRXX010000005">
    <property type="protein sequence ID" value="MFC3684568.1"/>
    <property type="molecule type" value="Genomic_DNA"/>
</dbReference>
<sequence>MNLTTEVHGDRAESKVHQTAEHIGGGWIRRSDDWYDGGAPNPTYQEHLLSYRNILQVHTKHRVIAPVVHALLAEFGWLVDTAHAQSAVMTGAFPTGEGSSLAVDQSRIAPVDPQTSLLKAVTYERQIVCKKDGTFDGGTFGPALTGPLTQVSCISKRSHAPGETITVYVWHPEVRMFLLVRSEKPAAFGGTEIQTRRFESIEITP</sequence>
<dbReference type="Proteomes" id="UP001595729">
    <property type="component" value="Unassembled WGS sequence"/>
</dbReference>
<gene>
    <name evidence="1" type="ORF">ACFOPI_13265</name>
</gene>
<evidence type="ECO:0000313" key="1">
    <source>
        <dbReference type="EMBL" id="MFC3684568.1"/>
    </source>
</evidence>
<protein>
    <submittedName>
        <fullName evidence="1">Uncharacterized protein</fullName>
    </submittedName>
</protein>
<evidence type="ECO:0000313" key="2">
    <source>
        <dbReference type="Proteomes" id="UP001595729"/>
    </source>
</evidence>
<dbReference type="RefSeq" id="WP_382174525.1">
    <property type="nucleotide sequence ID" value="NZ_JBHRXX010000005.1"/>
</dbReference>
<organism evidence="1 2">
    <name type="scientific">Hydrogenophaga luteola</name>
    <dbReference type="NCBI Taxonomy" id="1591122"/>
    <lineage>
        <taxon>Bacteria</taxon>
        <taxon>Pseudomonadati</taxon>
        <taxon>Pseudomonadota</taxon>
        <taxon>Betaproteobacteria</taxon>
        <taxon>Burkholderiales</taxon>
        <taxon>Comamonadaceae</taxon>
        <taxon>Hydrogenophaga</taxon>
    </lineage>
</organism>
<proteinExistence type="predicted"/>
<reference evidence="2" key="1">
    <citation type="journal article" date="2019" name="Int. J. Syst. Evol. Microbiol.">
        <title>The Global Catalogue of Microorganisms (GCM) 10K type strain sequencing project: providing services to taxonomists for standard genome sequencing and annotation.</title>
        <authorList>
            <consortium name="The Broad Institute Genomics Platform"/>
            <consortium name="The Broad Institute Genome Sequencing Center for Infectious Disease"/>
            <person name="Wu L."/>
            <person name="Ma J."/>
        </authorList>
    </citation>
    <scope>NUCLEOTIDE SEQUENCE [LARGE SCALE GENOMIC DNA]</scope>
    <source>
        <strain evidence="2">KCTC 42501</strain>
    </source>
</reference>
<accession>A0ABV7W8B1</accession>
<keyword evidence="2" id="KW-1185">Reference proteome</keyword>
<comment type="caution">
    <text evidence="1">The sequence shown here is derived from an EMBL/GenBank/DDBJ whole genome shotgun (WGS) entry which is preliminary data.</text>
</comment>
<name>A0ABV7W8B1_9BURK</name>